<evidence type="ECO:0000313" key="6">
    <source>
        <dbReference type="Proteomes" id="UP000233551"/>
    </source>
</evidence>
<protein>
    <submittedName>
        <fullName evidence="3">Uncharacterized protein</fullName>
    </submittedName>
</protein>
<evidence type="ECO:0000256" key="2">
    <source>
        <dbReference type="SAM" id="Phobius"/>
    </source>
</evidence>
<keyword evidence="2" id="KW-1133">Transmembrane helix</keyword>
<organism evidence="3 5">
    <name type="scientific">Punica granatum</name>
    <name type="common">Pomegranate</name>
    <dbReference type="NCBI Taxonomy" id="22663"/>
    <lineage>
        <taxon>Eukaryota</taxon>
        <taxon>Viridiplantae</taxon>
        <taxon>Streptophyta</taxon>
        <taxon>Embryophyta</taxon>
        <taxon>Tracheophyta</taxon>
        <taxon>Spermatophyta</taxon>
        <taxon>Magnoliopsida</taxon>
        <taxon>eudicotyledons</taxon>
        <taxon>Gunneridae</taxon>
        <taxon>Pentapetalae</taxon>
        <taxon>rosids</taxon>
        <taxon>malvids</taxon>
        <taxon>Myrtales</taxon>
        <taxon>Lythraceae</taxon>
        <taxon>Punica</taxon>
    </lineage>
</organism>
<gene>
    <name evidence="3" type="ORF">CDL15_Pgr001736</name>
    <name evidence="4" type="ORF">CRG98_046231</name>
</gene>
<dbReference type="EMBL" id="MTKT01002011">
    <property type="protein sequence ID" value="OWM82162.1"/>
    <property type="molecule type" value="Genomic_DNA"/>
</dbReference>
<proteinExistence type="predicted"/>
<reference evidence="4 6" key="3">
    <citation type="submission" date="2017-11" db="EMBL/GenBank/DDBJ databases">
        <title>De-novo sequencing of pomegranate (Punica granatum L.) genome.</title>
        <authorList>
            <person name="Akparov Z."/>
            <person name="Amiraslanov A."/>
            <person name="Hajiyeva S."/>
            <person name="Abbasov M."/>
            <person name="Kaur K."/>
            <person name="Hamwieh A."/>
            <person name="Solovyev V."/>
            <person name="Salamov A."/>
            <person name="Braich B."/>
            <person name="Kosarev P."/>
            <person name="Mahmoud A."/>
            <person name="Hajiyev E."/>
            <person name="Babayeva S."/>
            <person name="Izzatullayeva V."/>
            <person name="Mammadov A."/>
            <person name="Mammadov A."/>
            <person name="Sharifova S."/>
            <person name="Ojaghi J."/>
            <person name="Eynullazada K."/>
            <person name="Bayramov B."/>
            <person name="Abdulazimova A."/>
            <person name="Shahmuradov I."/>
        </authorList>
    </citation>
    <scope>NUCLEOTIDE SEQUENCE [LARGE SCALE GENOMIC DNA]</scope>
    <source>
        <strain evidence="4">AG2017</strain>
        <strain evidence="6">cv. AG2017</strain>
        <tissue evidence="4">Leaf</tissue>
    </source>
</reference>
<dbReference type="AlphaFoldDB" id="A0A218XCS7"/>
<reference evidence="5" key="1">
    <citation type="journal article" date="2017" name="Plant J.">
        <title>The pomegranate (Punica granatum L.) genome and the genomics of punicalagin biosynthesis.</title>
        <authorList>
            <person name="Qin G."/>
            <person name="Xu C."/>
            <person name="Ming R."/>
            <person name="Tang H."/>
            <person name="Guyot R."/>
            <person name="Kramer E.M."/>
            <person name="Hu Y."/>
            <person name="Yi X."/>
            <person name="Qi Y."/>
            <person name="Xu X."/>
            <person name="Gao Z."/>
            <person name="Pan H."/>
            <person name="Jian J."/>
            <person name="Tian Y."/>
            <person name="Yue Z."/>
            <person name="Xu Y."/>
        </authorList>
    </citation>
    <scope>NUCLEOTIDE SEQUENCE [LARGE SCALE GENOMIC DNA]</scope>
    <source>
        <strain evidence="5">cv. Dabenzi</strain>
    </source>
</reference>
<dbReference type="Proteomes" id="UP000233551">
    <property type="component" value="Unassembled WGS sequence"/>
</dbReference>
<sequence length="156" mass="18091">MKCSAVANTLTWTRRANVHYIAVVAICYTLFYVVGIWQHFGTDDLSPLSIVSKTPYNLSHTTTSRTAPLDFFPRRTSDNLLPLAAEEASARVPHFPPCHPRLSEYTPYEDVERSLEFEKDRFVGHYHRFAASDRFGEMMNSRGEEEDDEQWRERES</sequence>
<name>A0A218XCS7_PUNGR</name>
<dbReference type="Proteomes" id="UP000197138">
    <property type="component" value="Unassembled WGS sequence"/>
</dbReference>
<evidence type="ECO:0000313" key="5">
    <source>
        <dbReference type="Proteomes" id="UP000197138"/>
    </source>
</evidence>
<feature type="transmembrane region" description="Helical" evidence="2">
    <location>
        <begin position="20"/>
        <end position="40"/>
    </location>
</feature>
<dbReference type="EMBL" id="PGOL01006670">
    <property type="protein sequence ID" value="PKI33365.1"/>
    <property type="molecule type" value="Genomic_DNA"/>
</dbReference>
<reference evidence="3" key="2">
    <citation type="submission" date="2017-06" db="EMBL/GenBank/DDBJ databases">
        <title>The pomegranate genome and the genomics of punicalagin biosynthesis.</title>
        <authorList>
            <person name="Xu C."/>
        </authorList>
    </citation>
    <scope>NUCLEOTIDE SEQUENCE [LARGE SCALE GENOMIC DNA]</scope>
    <source>
        <tissue evidence="3">Fresh leaf</tissue>
    </source>
</reference>
<keyword evidence="6" id="KW-1185">Reference proteome</keyword>
<keyword evidence="2" id="KW-0472">Membrane</keyword>
<comment type="caution">
    <text evidence="3">The sequence shown here is derived from an EMBL/GenBank/DDBJ whole genome shotgun (WGS) entry which is preliminary data.</text>
</comment>
<evidence type="ECO:0000313" key="3">
    <source>
        <dbReference type="EMBL" id="OWM82162.1"/>
    </source>
</evidence>
<keyword evidence="2" id="KW-0812">Transmembrane</keyword>
<evidence type="ECO:0000313" key="4">
    <source>
        <dbReference type="EMBL" id="PKI33365.1"/>
    </source>
</evidence>
<dbReference type="STRING" id="22663.A0A218XCS7"/>
<feature type="region of interest" description="Disordered" evidence="1">
    <location>
        <begin position="136"/>
        <end position="156"/>
    </location>
</feature>
<accession>A0A218XCS7</accession>
<evidence type="ECO:0000256" key="1">
    <source>
        <dbReference type="SAM" id="MobiDB-lite"/>
    </source>
</evidence>